<dbReference type="AlphaFoldDB" id="A0A4R7HZX5"/>
<comment type="caution">
    <text evidence="1">The sequence shown here is derived from an EMBL/GenBank/DDBJ whole genome shotgun (WGS) entry which is preliminary data.</text>
</comment>
<evidence type="ECO:0000313" key="2">
    <source>
        <dbReference type="Proteomes" id="UP000294558"/>
    </source>
</evidence>
<gene>
    <name evidence="1" type="ORF">BDK89_1311</name>
</gene>
<dbReference type="EMBL" id="SOAU01000001">
    <property type="protein sequence ID" value="TDT15733.1"/>
    <property type="molecule type" value="Genomic_DNA"/>
</dbReference>
<organism evidence="1 2">
    <name type="scientific">Ilumatobacter fluminis</name>
    <dbReference type="NCBI Taxonomy" id="467091"/>
    <lineage>
        <taxon>Bacteria</taxon>
        <taxon>Bacillati</taxon>
        <taxon>Actinomycetota</taxon>
        <taxon>Acidimicrobiia</taxon>
        <taxon>Acidimicrobiales</taxon>
        <taxon>Ilumatobacteraceae</taxon>
        <taxon>Ilumatobacter</taxon>
    </lineage>
</organism>
<keyword evidence="2" id="KW-1185">Reference proteome</keyword>
<dbReference type="Proteomes" id="UP000294558">
    <property type="component" value="Unassembled WGS sequence"/>
</dbReference>
<sequence>MTNELIPDDDLLLRISDAFDRDLPPVPGRLSSVASEAFQWRRADVALAELLFDSAQEDLVGIRGTSTERRSFRYAAGDAVVRVHLTAATMIVMVEPPLSVTCRVESGAGDGSTKEHRTDELGELAVDAPAFPLRVEFDLPGGTYTTPWITG</sequence>
<dbReference type="RefSeq" id="WP_133868164.1">
    <property type="nucleotide sequence ID" value="NZ_SOAU01000001.1"/>
</dbReference>
<reference evidence="1 2" key="1">
    <citation type="submission" date="2019-03" db="EMBL/GenBank/DDBJ databases">
        <title>Sequencing the genomes of 1000 actinobacteria strains.</title>
        <authorList>
            <person name="Klenk H.-P."/>
        </authorList>
    </citation>
    <scope>NUCLEOTIDE SEQUENCE [LARGE SCALE GENOMIC DNA]</scope>
    <source>
        <strain evidence="1 2">DSM 18936</strain>
    </source>
</reference>
<name>A0A4R7HZX5_9ACTN</name>
<accession>A0A4R7HZX5</accession>
<evidence type="ECO:0000313" key="1">
    <source>
        <dbReference type="EMBL" id="TDT15733.1"/>
    </source>
</evidence>
<protein>
    <submittedName>
        <fullName evidence="1">Uncharacterized protein</fullName>
    </submittedName>
</protein>
<proteinExistence type="predicted"/>